<evidence type="ECO:0000313" key="2">
    <source>
        <dbReference type="Proteomes" id="UP000828941"/>
    </source>
</evidence>
<proteinExistence type="predicted"/>
<name>A0ACB9Q888_BAUVA</name>
<evidence type="ECO:0000313" key="1">
    <source>
        <dbReference type="EMBL" id="KAI4356943.1"/>
    </source>
</evidence>
<gene>
    <name evidence="1" type="ORF">L6164_000922</name>
</gene>
<dbReference type="EMBL" id="CM039426">
    <property type="protein sequence ID" value="KAI4356943.1"/>
    <property type="molecule type" value="Genomic_DNA"/>
</dbReference>
<comment type="caution">
    <text evidence="1">The sequence shown here is derived from an EMBL/GenBank/DDBJ whole genome shotgun (WGS) entry which is preliminary data.</text>
</comment>
<protein>
    <submittedName>
        <fullName evidence="1">Uncharacterized protein</fullName>
    </submittedName>
</protein>
<reference evidence="1 2" key="1">
    <citation type="journal article" date="2022" name="DNA Res.">
        <title>Chromosomal-level genome assembly of the orchid tree Bauhinia variegata (Leguminosae; Cercidoideae) supports the allotetraploid origin hypothesis of Bauhinia.</title>
        <authorList>
            <person name="Zhong Y."/>
            <person name="Chen Y."/>
            <person name="Zheng D."/>
            <person name="Pang J."/>
            <person name="Liu Y."/>
            <person name="Luo S."/>
            <person name="Meng S."/>
            <person name="Qian L."/>
            <person name="Wei D."/>
            <person name="Dai S."/>
            <person name="Zhou R."/>
        </authorList>
    </citation>
    <scope>NUCLEOTIDE SEQUENCE [LARGE SCALE GENOMIC DNA]</scope>
    <source>
        <strain evidence="1">BV-YZ2020</strain>
    </source>
</reference>
<organism evidence="1 2">
    <name type="scientific">Bauhinia variegata</name>
    <name type="common">Purple orchid tree</name>
    <name type="synonym">Phanera variegata</name>
    <dbReference type="NCBI Taxonomy" id="167791"/>
    <lineage>
        <taxon>Eukaryota</taxon>
        <taxon>Viridiplantae</taxon>
        <taxon>Streptophyta</taxon>
        <taxon>Embryophyta</taxon>
        <taxon>Tracheophyta</taxon>
        <taxon>Spermatophyta</taxon>
        <taxon>Magnoliopsida</taxon>
        <taxon>eudicotyledons</taxon>
        <taxon>Gunneridae</taxon>
        <taxon>Pentapetalae</taxon>
        <taxon>rosids</taxon>
        <taxon>fabids</taxon>
        <taxon>Fabales</taxon>
        <taxon>Fabaceae</taxon>
        <taxon>Cercidoideae</taxon>
        <taxon>Cercideae</taxon>
        <taxon>Bauhiniinae</taxon>
        <taxon>Bauhinia</taxon>
    </lineage>
</organism>
<dbReference type="Proteomes" id="UP000828941">
    <property type="component" value="Chromosome 1"/>
</dbReference>
<sequence length="101" mass="11076">MQTQKSNKDGKFEPSKSANRLASSSKQSKSEHPLSRCKSSNIKCRGTAKPTIDLQIEHPLTRCKLSSEHPCHPISIVDVSLMFGAGEDAVDFDHGRSLVIL</sequence>
<accession>A0ACB9Q888</accession>
<keyword evidence="2" id="KW-1185">Reference proteome</keyword>